<sequence>MNTILLDRSTWDLLLDHDGNIAVASSAYAVGQDISSAVRVFQGECYYDTAQGLPYLTNILGKNQSLSVFQTQVEQTAAAVPDVAEARCMVSGMSYDRALSGAILYTTTDGTTSNVGL</sequence>
<proteinExistence type="predicted"/>
<protein>
    <submittedName>
        <fullName evidence="1">Burkholderia phage Bcep781 gp51</fullName>
    </submittedName>
</protein>
<reference evidence="2 4" key="3">
    <citation type="journal article" date="2020" name="Int. J. Syst. Evol. Microbiol.">
        <title>Novel acetic acid bacteria from cider fermentations: Acetobacter conturbans sp. nov. and Acetobacter fallax sp. nov.</title>
        <authorList>
            <person name="Sombolestani A.S."/>
            <person name="Cleenwerck I."/>
            <person name="Cnockaert M."/>
            <person name="Borremans W."/>
            <person name="Wieme A.D."/>
            <person name="De Vuyst L."/>
            <person name="Vandamme P."/>
        </authorList>
    </citation>
    <scope>NUCLEOTIDE SEQUENCE [LARGE SCALE GENOMIC DNA]</scope>
    <source>
        <strain evidence="2 4">LMG 23848</strain>
    </source>
</reference>
<reference evidence="1" key="1">
    <citation type="submission" date="2014-09" db="EMBL/GenBank/DDBJ databases">
        <authorList>
            <person name="Magalhaes I.L.F."/>
            <person name="Oliveira U."/>
            <person name="Santos F.R."/>
            <person name="Vidigal T.H.D.A."/>
            <person name="Brescovit A.D."/>
            <person name="Santos A.J."/>
        </authorList>
    </citation>
    <scope>NUCLEOTIDE SEQUENCE</scope>
    <source>
        <strain evidence="1">LMG 23848T</strain>
    </source>
</reference>
<dbReference type="OrthoDB" id="7026141at2"/>
<gene>
    <name evidence="1" type="ORF">AGA_898</name>
    <name evidence="2" type="ORF">GOB80_07290</name>
</gene>
<evidence type="ECO:0000313" key="2">
    <source>
        <dbReference type="EMBL" id="NHO39492.1"/>
    </source>
</evidence>
<evidence type="ECO:0000313" key="4">
    <source>
        <dbReference type="Proteomes" id="UP000657200"/>
    </source>
</evidence>
<dbReference type="EMBL" id="WOTE01000003">
    <property type="protein sequence ID" value="NHO39492.1"/>
    <property type="molecule type" value="Genomic_DNA"/>
</dbReference>
<name>A0A0U5F2F1_9PROT</name>
<dbReference type="STRING" id="431306.AGA_898"/>
<keyword evidence="4" id="KW-1185">Reference proteome</keyword>
<dbReference type="InterPro" id="IPR020288">
    <property type="entry name" value="Sheath_initiator"/>
</dbReference>
<dbReference type="Proteomes" id="UP000657200">
    <property type="component" value="Unassembled WGS sequence"/>
</dbReference>
<dbReference type="Proteomes" id="UP000068250">
    <property type="component" value="Chromosome I"/>
</dbReference>
<evidence type="ECO:0000313" key="1">
    <source>
        <dbReference type="EMBL" id="CEF54646.1"/>
    </source>
</evidence>
<dbReference type="PATRIC" id="fig|431306.5.peg.900"/>
<evidence type="ECO:0000313" key="3">
    <source>
        <dbReference type="Proteomes" id="UP000068250"/>
    </source>
</evidence>
<dbReference type="RefSeq" id="WP_059023139.1">
    <property type="nucleotide sequence ID" value="NZ_LN609302.1"/>
</dbReference>
<accession>A0A0U5F2F1</accession>
<dbReference type="EMBL" id="LN609302">
    <property type="protein sequence ID" value="CEF54646.1"/>
    <property type="molecule type" value="Genomic_DNA"/>
</dbReference>
<reference evidence="3" key="2">
    <citation type="submission" date="2014-09" db="EMBL/GenBank/DDBJ databases">
        <authorList>
            <person name="Illeghems K.G."/>
        </authorList>
    </citation>
    <scope>NUCLEOTIDE SEQUENCE [LARGE SCALE GENOMIC DNA]</scope>
    <source>
        <strain evidence="3">LMG 23848T</strain>
    </source>
</reference>
<dbReference type="AlphaFoldDB" id="A0A0U5F2F1"/>
<dbReference type="Pfam" id="PF10934">
    <property type="entry name" value="Sheath_initiator"/>
    <property type="match status" value="1"/>
</dbReference>
<organism evidence="1 3">
    <name type="scientific">Acetobacter ghanensis</name>
    <dbReference type="NCBI Taxonomy" id="431306"/>
    <lineage>
        <taxon>Bacteria</taxon>
        <taxon>Pseudomonadati</taxon>
        <taxon>Pseudomonadota</taxon>
        <taxon>Alphaproteobacteria</taxon>
        <taxon>Acetobacterales</taxon>
        <taxon>Acetobacteraceae</taxon>
        <taxon>Acetobacter</taxon>
    </lineage>
</organism>